<evidence type="ECO:0000259" key="1">
    <source>
        <dbReference type="Pfam" id="PF13229"/>
    </source>
</evidence>
<dbReference type="InterPro" id="IPR011050">
    <property type="entry name" value="Pectin_lyase_fold/virulence"/>
</dbReference>
<dbReference type="SUPFAM" id="SSF51126">
    <property type="entry name" value="Pectin lyase-like"/>
    <property type="match status" value="1"/>
</dbReference>
<evidence type="ECO:0000313" key="2">
    <source>
        <dbReference type="EMBL" id="MBP1991736.1"/>
    </source>
</evidence>
<dbReference type="EMBL" id="JAGGLB010000010">
    <property type="protein sequence ID" value="MBP1991736.1"/>
    <property type="molecule type" value="Genomic_DNA"/>
</dbReference>
<comment type="caution">
    <text evidence="2">The sequence shown here is derived from an EMBL/GenBank/DDBJ whole genome shotgun (WGS) entry which is preliminary data.</text>
</comment>
<accession>A0ABS4IXX5</accession>
<reference evidence="2 3" key="1">
    <citation type="submission" date="2021-03" db="EMBL/GenBank/DDBJ databases">
        <title>Genomic Encyclopedia of Type Strains, Phase IV (KMG-IV): sequencing the most valuable type-strain genomes for metagenomic binning, comparative biology and taxonomic classification.</title>
        <authorList>
            <person name="Goeker M."/>
        </authorList>
    </citation>
    <scope>NUCLEOTIDE SEQUENCE [LARGE SCALE GENOMIC DNA]</scope>
    <source>
        <strain evidence="2 3">DSM 26048</strain>
    </source>
</reference>
<dbReference type="Pfam" id="PF13229">
    <property type="entry name" value="Beta_helix"/>
    <property type="match status" value="1"/>
</dbReference>
<dbReference type="InterPro" id="IPR039448">
    <property type="entry name" value="Beta_helix"/>
</dbReference>
<sequence>MYDSSVDSKPLIFQGLTIDGNLQNQGTYENYELEQAHLIFLMGNATNSGKLRAVIEDCYFKNCVADAISVYTNVSVQISNCTAVDCFRGGVVVTGGYSNVHVNNFKAHGVVHATGIDVELDGSGYGNTLKTDITMNNLYLPDGEFDVGVLQGSKLVYILYIFIQKGGVGSGLIFSNAANNCQAKEANQVFRLAQELGFVCVDKPGSRVFYCFSLFTDVRGTDRL</sequence>
<dbReference type="InterPro" id="IPR012334">
    <property type="entry name" value="Pectin_lyas_fold"/>
</dbReference>
<evidence type="ECO:0000313" key="3">
    <source>
        <dbReference type="Proteomes" id="UP001519287"/>
    </source>
</evidence>
<name>A0ABS4IXX5_9BACL</name>
<keyword evidence="3" id="KW-1185">Reference proteome</keyword>
<proteinExistence type="predicted"/>
<protein>
    <recommendedName>
        <fullName evidence="1">Right handed beta helix domain-containing protein</fullName>
    </recommendedName>
</protein>
<dbReference type="Gene3D" id="2.160.20.10">
    <property type="entry name" value="Single-stranded right-handed beta-helix, Pectin lyase-like"/>
    <property type="match status" value="1"/>
</dbReference>
<feature type="domain" description="Right handed beta helix" evidence="1">
    <location>
        <begin position="8"/>
        <end position="105"/>
    </location>
</feature>
<gene>
    <name evidence="2" type="ORF">J2Z66_003343</name>
</gene>
<organism evidence="2 3">
    <name type="scientific">Paenibacillus eucommiae</name>
    <dbReference type="NCBI Taxonomy" id="1355755"/>
    <lineage>
        <taxon>Bacteria</taxon>
        <taxon>Bacillati</taxon>
        <taxon>Bacillota</taxon>
        <taxon>Bacilli</taxon>
        <taxon>Bacillales</taxon>
        <taxon>Paenibacillaceae</taxon>
        <taxon>Paenibacillus</taxon>
    </lineage>
</organism>
<dbReference type="Proteomes" id="UP001519287">
    <property type="component" value="Unassembled WGS sequence"/>
</dbReference>
<dbReference type="RefSeq" id="WP_209972470.1">
    <property type="nucleotide sequence ID" value="NZ_JAGGLB010000010.1"/>
</dbReference>